<comment type="similarity">
    <text evidence="7 8">Belongs to the class I-like SAM-binding methyltransferase superfamily. rRNA adenine N(6)-methyltransferase family.</text>
</comment>
<dbReference type="InterPro" id="IPR029063">
    <property type="entry name" value="SAM-dependent_MTases_sf"/>
</dbReference>
<keyword evidence="10" id="KW-1185">Reference proteome</keyword>
<dbReference type="Gene3D" id="1.10.8.100">
    <property type="entry name" value="Ribosomal RNA adenine dimethylase-like, domain 2"/>
    <property type="match status" value="1"/>
</dbReference>
<evidence type="ECO:0000256" key="3">
    <source>
        <dbReference type="ARBA" id="ARBA00022679"/>
    </source>
</evidence>
<dbReference type="GO" id="GO:0006391">
    <property type="term" value="P:transcription initiation at mitochondrial promoter"/>
    <property type="evidence" value="ECO:0007669"/>
    <property type="project" value="TreeGrafter"/>
</dbReference>
<dbReference type="Pfam" id="PF00398">
    <property type="entry name" value="RrnaAD"/>
    <property type="match status" value="1"/>
</dbReference>
<dbReference type="SUPFAM" id="SSF53335">
    <property type="entry name" value="S-adenosyl-L-methionine-dependent methyltransferases"/>
    <property type="match status" value="1"/>
</dbReference>
<protein>
    <recommendedName>
        <fullName evidence="8">rRNA adenine N(6)-methyltransferase</fullName>
        <ecNumber evidence="8">2.1.1.-</ecNumber>
    </recommendedName>
</protein>
<comment type="caution">
    <text evidence="7">Lacks conserved residue(s) required for the propagation of feature annotation.</text>
</comment>
<gene>
    <name evidence="9" type="ORF">QCA50_004237</name>
</gene>
<keyword evidence="2 7" id="KW-0489">Methyltransferase</keyword>
<keyword evidence="8" id="KW-0698">rRNA processing</keyword>
<dbReference type="PANTHER" id="PTHR11727:SF17">
    <property type="entry name" value="DIMETHYLADENOSINE TRANSFERASE 1, MITOCHONDRIAL"/>
    <property type="match status" value="1"/>
</dbReference>
<organism evidence="9 10">
    <name type="scientific">Cerrena zonata</name>
    <dbReference type="NCBI Taxonomy" id="2478898"/>
    <lineage>
        <taxon>Eukaryota</taxon>
        <taxon>Fungi</taxon>
        <taxon>Dikarya</taxon>
        <taxon>Basidiomycota</taxon>
        <taxon>Agaricomycotina</taxon>
        <taxon>Agaricomycetes</taxon>
        <taxon>Polyporales</taxon>
        <taxon>Cerrenaceae</taxon>
        <taxon>Cerrena</taxon>
    </lineage>
</organism>
<dbReference type="Proteomes" id="UP001385951">
    <property type="component" value="Unassembled WGS sequence"/>
</dbReference>
<evidence type="ECO:0000313" key="10">
    <source>
        <dbReference type="Proteomes" id="UP001385951"/>
    </source>
</evidence>
<feature type="binding site" evidence="7">
    <location>
        <position position="142"/>
    </location>
    <ligand>
        <name>S-adenosyl-L-methionine</name>
        <dbReference type="ChEBI" id="CHEBI:59789"/>
    </ligand>
</feature>
<evidence type="ECO:0000313" key="9">
    <source>
        <dbReference type="EMBL" id="KAK7692605.1"/>
    </source>
</evidence>
<keyword evidence="5 7" id="KW-0694">RNA-binding</keyword>
<dbReference type="PANTHER" id="PTHR11727">
    <property type="entry name" value="DIMETHYLADENOSINE TRANSFERASE"/>
    <property type="match status" value="1"/>
</dbReference>
<name>A0AAW0GTJ9_9APHY</name>
<keyword evidence="4 7" id="KW-0949">S-adenosyl-L-methionine</keyword>
<dbReference type="GO" id="GO:0005759">
    <property type="term" value="C:mitochondrial matrix"/>
    <property type="evidence" value="ECO:0007669"/>
    <property type="project" value="TreeGrafter"/>
</dbReference>
<dbReference type="GO" id="GO:0034246">
    <property type="term" value="F:mitochondrial transcription factor activity"/>
    <property type="evidence" value="ECO:0007669"/>
    <property type="project" value="TreeGrafter"/>
</dbReference>
<dbReference type="EMBL" id="JASBNA010000004">
    <property type="protein sequence ID" value="KAK7692605.1"/>
    <property type="molecule type" value="Genomic_DNA"/>
</dbReference>
<comment type="function">
    <text evidence="6">Mitochondrial transcription factor that confers selective promoter recognition on the core subunit of the yeast mitochondrial RNA polymerase. Interacts with DNA in a non-specific manner.</text>
</comment>
<evidence type="ECO:0000256" key="7">
    <source>
        <dbReference type="PROSITE-ProRule" id="PRU01026"/>
    </source>
</evidence>
<feature type="binding site" evidence="7">
    <location>
        <position position="117"/>
    </location>
    <ligand>
        <name>S-adenosyl-L-methionine</name>
        <dbReference type="ChEBI" id="CHEBI:59789"/>
    </ligand>
</feature>
<evidence type="ECO:0000256" key="5">
    <source>
        <dbReference type="ARBA" id="ARBA00022884"/>
    </source>
</evidence>
<evidence type="ECO:0000256" key="4">
    <source>
        <dbReference type="ARBA" id="ARBA00022691"/>
    </source>
</evidence>
<dbReference type="GO" id="GO:0003723">
    <property type="term" value="F:RNA binding"/>
    <property type="evidence" value="ECO:0007669"/>
    <property type="project" value="UniProtKB-UniRule"/>
</dbReference>
<comment type="caution">
    <text evidence="9">The sequence shown here is derived from an EMBL/GenBank/DDBJ whole genome shotgun (WGS) entry which is preliminary data.</text>
</comment>
<evidence type="ECO:0000256" key="1">
    <source>
        <dbReference type="ARBA" id="ARBA00004173"/>
    </source>
</evidence>
<accession>A0AAW0GTJ9</accession>
<evidence type="ECO:0000256" key="8">
    <source>
        <dbReference type="RuleBase" id="RU362106"/>
    </source>
</evidence>
<dbReference type="AlphaFoldDB" id="A0AAW0GTJ9"/>
<sequence>MRRSLLRIGTSSLRASKRTQACTTLKYFRRRFHDTNPLPPEDEWRTRFPSSVVAVRDRVSVRVPDTASLLAEGFLEGKSIAAGDNKVIIEVYPGPGALSRALLHLSDKRVKRLIILEPWKDFYPCVKSLEEADPRVTVLNLDGYVWDSYQTIEDQGLLKDVVKQDWNAGVHPQLHFICQMPNTVHGEQFLSQIFRCIPTRSWLFQYGRVPMSLILNQAVADRLVAPHSSKFRGKVAVLTEATADVQFAVRPSQLEPYDDHFHPVTPPTSTVNTRRHQPHVALNVVPYEQQLINIDEADHWDYVLRRLFVLKSTPLKKAISNLAPGAQSLLKILTDVNLPLQERVNVDRKVKELSIKDWALIVRAFKNWPFAPDDLTFINVEGIIGKRGNGGN</sequence>
<comment type="subcellular location">
    <subcellularLocation>
        <location evidence="1">Mitochondrion</location>
    </subcellularLocation>
</comment>
<proteinExistence type="inferred from homology"/>
<evidence type="ECO:0000256" key="2">
    <source>
        <dbReference type="ARBA" id="ARBA00022603"/>
    </source>
</evidence>
<reference evidence="9 10" key="1">
    <citation type="submission" date="2022-09" db="EMBL/GenBank/DDBJ databases">
        <authorList>
            <person name="Palmer J.M."/>
        </authorList>
    </citation>
    <scope>NUCLEOTIDE SEQUENCE [LARGE SCALE GENOMIC DNA]</scope>
    <source>
        <strain evidence="9 10">DSM 7382</strain>
    </source>
</reference>
<dbReference type="Gene3D" id="3.40.50.150">
    <property type="entry name" value="Vaccinia Virus protein VP39"/>
    <property type="match status" value="1"/>
</dbReference>
<keyword evidence="3 7" id="KW-0808">Transferase</keyword>
<dbReference type="GO" id="GO:0000179">
    <property type="term" value="F:rRNA (adenine-N6,N6-)-dimethyltransferase activity"/>
    <property type="evidence" value="ECO:0007669"/>
    <property type="project" value="UniProtKB-UniRule"/>
</dbReference>
<dbReference type="PROSITE" id="PS51689">
    <property type="entry name" value="SAM_RNA_A_N6_MT"/>
    <property type="match status" value="1"/>
</dbReference>
<dbReference type="InterPro" id="IPR023165">
    <property type="entry name" value="rRNA_Ade_diMease-like_C"/>
</dbReference>
<evidence type="ECO:0000256" key="6">
    <source>
        <dbReference type="ARBA" id="ARBA00024915"/>
    </source>
</evidence>
<dbReference type="InterPro" id="IPR001737">
    <property type="entry name" value="KsgA/Erm"/>
</dbReference>
<dbReference type="EC" id="2.1.1.-" evidence="8"/>